<protein>
    <submittedName>
        <fullName evidence="1">Uncharacterized protein</fullName>
    </submittedName>
</protein>
<keyword evidence="2" id="KW-1185">Reference proteome</keyword>
<sequence length="173" mass="18014">MGFGGEYVLARSDRPLRELAGFAAGCAEGHSDCVTECLPRPGGWQTLQIHHGLPGDSLRPFRQLADSTGAPVLIARVMDSDVCEVVGLAPSGARWSTYLDPAMAADYGFPEPPPGAAGHITRWAAEAGCTADPIALAEVLAKRADSLVDDLIFDLIDACGFPPSVPTEAPASA</sequence>
<comment type="caution">
    <text evidence="1">The sequence shown here is derived from an EMBL/GenBank/DDBJ whole genome shotgun (WGS) entry which is preliminary data.</text>
</comment>
<evidence type="ECO:0000313" key="1">
    <source>
        <dbReference type="EMBL" id="KIQ64954.1"/>
    </source>
</evidence>
<accession>A0A0D0PQV7</accession>
<reference evidence="1 2" key="1">
    <citation type="submission" date="2015-02" db="EMBL/GenBank/DDBJ databases">
        <title>Draft genome sequence of Kitasatospora griseola MF730-N6, a bafilomycin, terpentecin and satosporin producer.</title>
        <authorList>
            <person name="Arens J.C."/>
            <person name="Haltli B."/>
            <person name="Kerr R.G."/>
        </authorList>
    </citation>
    <scope>NUCLEOTIDE SEQUENCE [LARGE SCALE GENOMIC DNA]</scope>
    <source>
        <strain evidence="1 2">MF730-N6</strain>
    </source>
</reference>
<dbReference type="PATRIC" id="fig|2064.6.peg.2753"/>
<organism evidence="1 2">
    <name type="scientific">Kitasatospora griseola</name>
    <name type="common">Streptomyces griseolosporeus</name>
    <dbReference type="NCBI Taxonomy" id="2064"/>
    <lineage>
        <taxon>Bacteria</taxon>
        <taxon>Bacillati</taxon>
        <taxon>Actinomycetota</taxon>
        <taxon>Actinomycetes</taxon>
        <taxon>Kitasatosporales</taxon>
        <taxon>Streptomycetaceae</taxon>
        <taxon>Kitasatospora</taxon>
    </lineage>
</organism>
<dbReference type="EMBL" id="JXZB01000002">
    <property type="protein sequence ID" value="KIQ64954.1"/>
    <property type="molecule type" value="Genomic_DNA"/>
</dbReference>
<proteinExistence type="predicted"/>
<dbReference type="RefSeq" id="WP_043910888.1">
    <property type="nucleotide sequence ID" value="NZ_JXZB01000002.1"/>
</dbReference>
<dbReference type="STRING" id="2064.TR51_12805"/>
<dbReference type="OrthoDB" id="4290050at2"/>
<name>A0A0D0PQV7_KITGR</name>
<gene>
    <name evidence="1" type="ORF">TR51_12805</name>
</gene>
<dbReference type="Proteomes" id="UP000032066">
    <property type="component" value="Unassembled WGS sequence"/>
</dbReference>
<evidence type="ECO:0000313" key="2">
    <source>
        <dbReference type="Proteomes" id="UP000032066"/>
    </source>
</evidence>
<dbReference type="AlphaFoldDB" id="A0A0D0PQV7"/>